<sequence>MNKYNVYIVQIYDTSKSFPLIAKTLSDVVIMYPEAYKIECRHKDVEVAESEIDHDKTTKQNV</sequence>
<comment type="caution">
    <text evidence="1">The sequence shown here is derived from an EMBL/GenBank/DDBJ whole genome shotgun (WGS) entry which is preliminary data.</text>
</comment>
<keyword evidence="2" id="KW-1185">Reference proteome</keyword>
<protein>
    <submittedName>
        <fullName evidence="1">Uncharacterized protein</fullName>
    </submittedName>
</protein>
<evidence type="ECO:0000313" key="2">
    <source>
        <dbReference type="Proteomes" id="UP000238034"/>
    </source>
</evidence>
<accession>A0A2T0U0Q7</accession>
<gene>
    <name evidence="1" type="ORF">B0I27_10796</name>
</gene>
<organism evidence="1 2">
    <name type="scientific">Arcticibacter pallidicorallinus</name>
    <dbReference type="NCBI Taxonomy" id="1259464"/>
    <lineage>
        <taxon>Bacteria</taxon>
        <taxon>Pseudomonadati</taxon>
        <taxon>Bacteroidota</taxon>
        <taxon>Sphingobacteriia</taxon>
        <taxon>Sphingobacteriales</taxon>
        <taxon>Sphingobacteriaceae</taxon>
        <taxon>Arcticibacter</taxon>
    </lineage>
</organism>
<dbReference type="EMBL" id="PVTH01000007">
    <property type="protein sequence ID" value="PRY51510.1"/>
    <property type="molecule type" value="Genomic_DNA"/>
</dbReference>
<dbReference type="AlphaFoldDB" id="A0A2T0U0Q7"/>
<reference evidence="1 2" key="1">
    <citation type="submission" date="2018-03" db="EMBL/GenBank/DDBJ databases">
        <title>Genomic Encyclopedia of Type Strains, Phase III (KMG-III): the genomes of soil and plant-associated and newly described type strains.</title>
        <authorList>
            <person name="Whitman W."/>
        </authorList>
    </citation>
    <scope>NUCLEOTIDE SEQUENCE [LARGE SCALE GENOMIC DNA]</scope>
    <source>
        <strain evidence="1 2">CGMCC 1.9313</strain>
    </source>
</reference>
<proteinExistence type="predicted"/>
<name>A0A2T0U0Q7_9SPHI</name>
<dbReference type="RefSeq" id="WP_106293824.1">
    <property type="nucleotide sequence ID" value="NZ_PVTH01000007.1"/>
</dbReference>
<evidence type="ECO:0000313" key="1">
    <source>
        <dbReference type="EMBL" id="PRY51510.1"/>
    </source>
</evidence>
<dbReference type="Proteomes" id="UP000238034">
    <property type="component" value="Unassembled WGS sequence"/>
</dbReference>